<evidence type="ECO:0000313" key="2">
    <source>
        <dbReference type="Proteomes" id="UP000030748"/>
    </source>
</evidence>
<protein>
    <recommendedName>
        <fullName evidence="3">UspA domain-containing protein</fullName>
    </recommendedName>
</protein>
<dbReference type="Proteomes" id="UP000030748">
    <property type="component" value="Unassembled WGS sequence"/>
</dbReference>
<accession>A0A022Q3E6</accession>
<sequence length="80" mass="9109">GRLSRSQLSKEQVQVYLREESNKRKHLLEKYIRLCNDSKVVVDTMLVESNDATGKAILELIHIANITNLVMGTKQSPLSR</sequence>
<organism evidence="1 2">
    <name type="scientific">Erythranthe guttata</name>
    <name type="common">Yellow monkey flower</name>
    <name type="synonym">Mimulus guttatus</name>
    <dbReference type="NCBI Taxonomy" id="4155"/>
    <lineage>
        <taxon>Eukaryota</taxon>
        <taxon>Viridiplantae</taxon>
        <taxon>Streptophyta</taxon>
        <taxon>Embryophyta</taxon>
        <taxon>Tracheophyta</taxon>
        <taxon>Spermatophyta</taxon>
        <taxon>Magnoliopsida</taxon>
        <taxon>eudicotyledons</taxon>
        <taxon>Gunneridae</taxon>
        <taxon>Pentapetalae</taxon>
        <taxon>asterids</taxon>
        <taxon>lamiids</taxon>
        <taxon>Lamiales</taxon>
        <taxon>Phrymaceae</taxon>
        <taxon>Erythranthe</taxon>
    </lineage>
</organism>
<name>A0A022Q3E6_ERYGU</name>
<dbReference type="Gene3D" id="3.40.50.620">
    <property type="entry name" value="HUPs"/>
    <property type="match status" value="1"/>
</dbReference>
<reference evidence="1 2" key="1">
    <citation type="journal article" date="2013" name="Proc. Natl. Acad. Sci. U.S.A.">
        <title>Fine-scale variation in meiotic recombination in Mimulus inferred from population shotgun sequencing.</title>
        <authorList>
            <person name="Hellsten U."/>
            <person name="Wright K.M."/>
            <person name="Jenkins J."/>
            <person name="Shu S."/>
            <person name="Yuan Y."/>
            <person name="Wessler S.R."/>
            <person name="Schmutz J."/>
            <person name="Willis J.H."/>
            <person name="Rokhsar D.S."/>
        </authorList>
    </citation>
    <scope>NUCLEOTIDE SEQUENCE [LARGE SCALE GENOMIC DNA]</scope>
    <source>
        <strain evidence="2">cv. DUN x IM62</strain>
    </source>
</reference>
<dbReference type="PANTHER" id="PTHR47382:SF1">
    <property type="entry name" value="USPA DOMAIN-CONTAINING PROTEIN"/>
    <property type="match status" value="1"/>
</dbReference>
<dbReference type="eggNOG" id="ENOG502RXAV">
    <property type="taxonomic scope" value="Eukaryota"/>
</dbReference>
<gene>
    <name evidence="1" type="ORF">MIMGU_mgv1a019396mg</name>
</gene>
<dbReference type="InterPro" id="IPR014729">
    <property type="entry name" value="Rossmann-like_a/b/a_fold"/>
</dbReference>
<dbReference type="PANTHER" id="PTHR47382">
    <property type="entry name" value="U-BOX DOMAIN-CONTAINING PROTEIN 52-LIKE"/>
    <property type="match status" value="1"/>
</dbReference>
<evidence type="ECO:0000313" key="1">
    <source>
        <dbReference type="EMBL" id="EYU22174.1"/>
    </source>
</evidence>
<proteinExistence type="predicted"/>
<dbReference type="AlphaFoldDB" id="A0A022Q3E6"/>
<evidence type="ECO:0008006" key="3">
    <source>
        <dbReference type="Google" id="ProtNLM"/>
    </source>
</evidence>
<keyword evidence="2" id="KW-1185">Reference proteome</keyword>
<dbReference type="EMBL" id="KI632211">
    <property type="protein sequence ID" value="EYU22174.1"/>
    <property type="molecule type" value="Genomic_DNA"/>
</dbReference>
<dbReference type="STRING" id="4155.A0A022Q3E6"/>
<feature type="non-terminal residue" evidence="1">
    <location>
        <position position="1"/>
    </location>
</feature>